<protein>
    <submittedName>
        <fullName evidence="1">Uncharacterized protein</fullName>
    </submittedName>
</protein>
<proteinExistence type="predicted"/>
<sequence length="63" mass="6641">KEAWSVCAADAPPLAEGSVPVRRPLCGTLIELSCQPAELSLCTLHYVRRVDSTTPSGSSGISR</sequence>
<feature type="non-terminal residue" evidence="1">
    <location>
        <position position="1"/>
    </location>
</feature>
<name>A0AAW1ZC69_CULAL</name>
<comment type="caution">
    <text evidence="1">The sequence shown here is derived from an EMBL/GenBank/DDBJ whole genome shotgun (WGS) entry which is preliminary data.</text>
</comment>
<organism evidence="1 2">
    <name type="scientific">Culter alburnus</name>
    <name type="common">Topmouth culter</name>
    <dbReference type="NCBI Taxonomy" id="194366"/>
    <lineage>
        <taxon>Eukaryota</taxon>
        <taxon>Metazoa</taxon>
        <taxon>Chordata</taxon>
        <taxon>Craniata</taxon>
        <taxon>Vertebrata</taxon>
        <taxon>Euteleostomi</taxon>
        <taxon>Actinopterygii</taxon>
        <taxon>Neopterygii</taxon>
        <taxon>Teleostei</taxon>
        <taxon>Ostariophysi</taxon>
        <taxon>Cypriniformes</taxon>
        <taxon>Xenocyprididae</taxon>
        <taxon>Xenocypridinae</taxon>
        <taxon>Culter</taxon>
    </lineage>
</organism>
<evidence type="ECO:0000313" key="1">
    <source>
        <dbReference type="EMBL" id="KAK9959042.1"/>
    </source>
</evidence>
<dbReference type="Proteomes" id="UP001479290">
    <property type="component" value="Unassembled WGS sequence"/>
</dbReference>
<dbReference type="AlphaFoldDB" id="A0AAW1ZC69"/>
<dbReference type="EMBL" id="JAWDJR010000018">
    <property type="protein sequence ID" value="KAK9959042.1"/>
    <property type="molecule type" value="Genomic_DNA"/>
</dbReference>
<keyword evidence="2" id="KW-1185">Reference proteome</keyword>
<reference evidence="1 2" key="1">
    <citation type="submission" date="2024-05" db="EMBL/GenBank/DDBJ databases">
        <title>A high-quality chromosomal-level genome assembly of Topmouth culter (Culter alburnus).</title>
        <authorList>
            <person name="Zhao H."/>
        </authorList>
    </citation>
    <scope>NUCLEOTIDE SEQUENCE [LARGE SCALE GENOMIC DNA]</scope>
    <source>
        <strain evidence="1">CATC2023</strain>
        <tissue evidence="1">Muscle</tissue>
    </source>
</reference>
<gene>
    <name evidence="1" type="ORF">ABG768_011128</name>
</gene>
<accession>A0AAW1ZC69</accession>
<evidence type="ECO:0000313" key="2">
    <source>
        <dbReference type="Proteomes" id="UP001479290"/>
    </source>
</evidence>